<keyword evidence="8" id="KW-1185">Reference proteome</keyword>
<accession>A0A7K5I435</accession>
<dbReference type="InterPro" id="IPR018114">
    <property type="entry name" value="TRYPSIN_HIS"/>
</dbReference>
<evidence type="ECO:0000256" key="3">
    <source>
        <dbReference type="ARBA" id="ARBA00022825"/>
    </source>
</evidence>
<dbReference type="OrthoDB" id="10051896at2759"/>
<keyword evidence="1 5" id="KW-0645">Protease</keyword>
<evidence type="ECO:0000313" key="7">
    <source>
        <dbReference type="EMBL" id="NWS76355.1"/>
    </source>
</evidence>
<reference evidence="7 8" key="1">
    <citation type="submission" date="2019-09" db="EMBL/GenBank/DDBJ databases">
        <title>Bird 10,000 Genomes (B10K) Project - Family phase.</title>
        <authorList>
            <person name="Zhang G."/>
        </authorList>
    </citation>
    <scope>NUCLEOTIDE SEQUENCE [LARGE SCALE GENOMIC DNA]</scope>
    <source>
        <strain evidence="7">B10K-DU-003-44</strain>
        <tissue evidence="7">Muscle</tissue>
    </source>
</reference>
<dbReference type="Pfam" id="PF00089">
    <property type="entry name" value="Trypsin"/>
    <property type="match status" value="1"/>
</dbReference>
<evidence type="ECO:0000256" key="1">
    <source>
        <dbReference type="ARBA" id="ARBA00022670"/>
    </source>
</evidence>
<evidence type="ECO:0000313" key="8">
    <source>
        <dbReference type="Proteomes" id="UP000549499"/>
    </source>
</evidence>
<dbReference type="Gene3D" id="2.40.10.10">
    <property type="entry name" value="Trypsin-like serine proteases"/>
    <property type="match status" value="2"/>
</dbReference>
<evidence type="ECO:0000259" key="6">
    <source>
        <dbReference type="PROSITE" id="PS50240"/>
    </source>
</evidence>
<dbReference type="PRINTS" id="PR00722">
    <property type="entry name" value="CHYMOTRYPSIN"/>
</dbReference>
<dbReference type="PANTHER" id="PTHR24252:SF21">
    <property type="entry name" value="TRANSMEMBRANE SERINE PROTEASE 12"/>
    <property type="match status" value="1"/>
</dbReference>
<dbReference type="GO" id="GO:0006508">
    <property type="term" value="P:proteolysis"/>
    <property type="evidence" value="ECO:0007669"/>
    <property type="project" value="UniProtKB-KW"/>
</dbReference>
<dbReference type="SMART" id="SM00020">
    <property type="entry name" value="Tryp_SPc"/>
    <property type="match status" value="1"/>
</dbReference>
<evidence type="ECO:0000256" key="5">
    <source>
        <dbReference type="RuleBase" id="RU363034"/>
    </source>
</evidence>
<keyword evidence="2 5" id="KW-0378">Hydrolase</keyword>
<dbReference type="InterPro" id="IPR009003">
    <property type="entry name" value="Peptidase_S1_PA"/>
</dbReference>
<comment type="caution">
    <text evidence="7">The sequence shown here is derived from an EMBL/GenBank/DDBJ whole genome shotgun (WGS) entry which is preliminary data.</text>
</comment>
<dbReference type="Proteomes" id="UP000549499">
    <property type="component" value="Unassembled WGS sequence"/>
</dbReference>
<protein>
    <submittedName>
        <fullName evidence="7">TMPSC protease</fullName>
    </submittedName>
</protein>
<feature type="non-terminal residue" evidence="7">
    <location>
        <position position="238"/>
    </location>
</feature>
<evidence type="ECO:0000256" key="4">
    <source>
        <dbReference type="ARBA" id="ARBA00023157"/>
    </source>
</evidence>
<name>A0A7K5I435_CROSL</name>
<dbReference type="AlphaFoldDB" id="A0A7K5I435"/>
<feature type="non-terminal residue" evidence="7">
    <location>
        <position position="1"/>
    </location>
</feature>
<dbReference type="InterPro" id="IPR043504">
    <property type="entry name" value="Peptidase_S1_PA_chymotrypsin"/>
</dbReference>
<dbReference type="GO" id="GO:0004252">
    <property type="term" value="F:serine-type endopeptidase activity"/>
    <property type="evidence" value="ECO:0007669"/>
    <property type="project" value="InterPro"/>
</dbReference>
<gene>
    <name evidence="7" type="primary">Tmprss12</name>
    <name evidence="7" type="ORF">CROSUL_R08718</name>
</gene>
<sequence>IVGGQVAPLGAWPWAVSLQRSRANGRFAHICGGVLLNHSSVLTAGHCLIGRMDVYSWRAVLGTQNLWKHGKHRVIRNIRSITVHPKFNRKNFENDLALFQLYSAVRYSNYIQPACLPPANLSLAVENQTECFIVGWGQTTEKGKLSPLLKEARVEIIPLSVCNSPTSYGGLVNENMICAGSQFGGTDSCKGDSGGPLVCYHPCTNKYYLFGISSFGIGCGRPRFPGIYVRLSQYRHWI</sequence>
<proteinExistence type="predicted"/>
<dbReference type="FunFam" id="2.40.10.10:FF:000003">
    <property type="entry name" value="Transmembrane serine protease 3"/>
    <property type="match status" value="1"/>
</dbReference>
<dbReference type="PANTHER" id="PTHR24252">
    <property type="entry name" value="ACROSIN-RELATED"/>
    <property type="match status" value="1"/>
</dbReference>
<keyword evidence="3 5" id="KW-0720">Serine protease</keyword>
<organism evidence="7 8">
    <name type="scientific">Crotophaga sulcirostris</name>
    <name type="common">Groove-billed ani</name>
    <dbReference type="NCBI Taxonomy" id="33598"/>
    <lineage>
        <taxon>Eukaryota</taxon>
        <taxon>Metazoa</taxon>
        <taxon>Chordata</taxon>
        <taxon>Craniata</taxon>
        <taxon>Vertebrata</taxon>
        <taxon>Euteleostomi</taxon>
        <taxon>Archelosauria</taxon>
        <taxon>Archosauria</taxon>
        <taxon>Dinosauria</taxon>
        <taxon>Saurischia</taxon>
        <taxon>Theropoda</taxon>
        <taxon>Coelurosauria</taxon>
        <taxon>Aves</taxon>
        <taxon>Neognathae</taxon>
        <taxon>Neoaves</taxon>
        <taxon>Otidimorphae</taxon>
        <taxon>Cuculiformes</taxon>
        <taxon>Crotophagidae</taxon>
        <taxon>Crotophaga</taxon>
    </lineage>
</organism>
<dbReference type="PROSITE" id="PS50240">
    <property type="entry name" value="TRYPSIN_DOM"/>
    <property type="match status" value="1"/>
</dbReference>
<dbReference type="SUPFAM" id="SSF50494">
    <property type="entry name" value="Trypsin-like serine proteases"/>
    <property type="match status" value="1"/>
</dbReference>
<dbReference type="InterPro" id="IPR001254">
    <property type="entry name" value="Trypsin_dom"/>
</dbReference>
<evidence type="ECO:0000256" key="2">
    <source>
        <dbReference type="ARBA" id="ARBA00022801"/>
    </source>
</evidence>
<dbReference type="InterPro" id="IPR033116">
    <property type="entry name" value="TRYPSIN_SER"/>
</dbReference>
<dbReference type="PROSITE" id="PS00134">
    <property type="entry name" value="TRYPSIN_HIS"/>
    <property type="match status" value="1"/>
</dbReference>
<keyword evidence="4" id="KW-1015">Disulfide bond</keyword>
<dbReference type="InterPro" id="IPR001314">
    <property type="entry name" value="Peptidase_S1A"/>
</dbReference>
<dbReference type="CDD" id="cd00190">
    <property type="entry name" value="Tryp_SPc"/>
    <property type="match status" value="1"/>
</dbReference>
<dbReference type="EMBL" id="VYZB01000727">
    <property type="protein sequence ID" value="NWS76355.1"/>
    <property type="molecule type" value="Genomic_DNA"/>
</dbReference>
<feature type="domain" description="Peptidase S1" evidence="6">
    <location>
        <begin position="1"/>
        <end position="238"/>
    </location>
</feature>
<dbReference type="PROSITE" id="PS00135">
    <property type="entry name" value="TRYPSIN_SER"/>
    <property type="match status" value="1"/>
</dbReference>